<keyword evidence="4" id="KW-1133">Transmembrane helix</keyword>
<dbReference type="AlphaFoldDB" id="A0A267ELR8"/>
<comment type="subcellular location">
    <subcellularLocation>
        <location evidence="1">Membrane</location>
        <topology evidence="1">Single-pass membrane protein</topology>
    </subcellularLocation>
</comment>
<evidence type="ECO:0000259" key="7">
    <source>
        <dbReference type="PROSITE" id="PS51212"/>
    </source>
</evidence>
<keyword evidence="6" id="KW-0325">Glycoprotein</keyword>
<dbReference type="InterPro" id="IPR051836">
    <property type="entry name" value="Kremen_rcpt"/>
</dbReference>
<protein>
    <recommendedName>
        <fullName evidence="7">WSC domain-containing protein</fullName>
    </recommendedName>
</protein>
<keyword evidence="2" id="KW-0812">Transmembrane</keyword>
<dbReference type="InterPro" id="IPR002889">
    <property type="entry name" value="WSC_carb-bd"/>
</dbReference>
<dbReference type="STRING" id="282301.A0A267ELR8"/>
<dbReference type="GO" id="GO:0005886">
    <property type="term" value="C:plasma membrane"/>
    <property type="evidence" value="ECO:0007669"/>
    <property type="project" value="TreeGrafter"/>
</dbReference>
<gene>
    <name evidence="8" type="ORF">BOX15_Mlig013898g1</name>
</gene>
<evidence type="ECO:0000256" key="4">
    <source>
        <dbReference type="ARBA" id="ARBA00022989"/>
    </source>
</evidence>
<dbReference type="Proteomes" id="UP000215902">
    <property type="component" value="Unassembled WGS sequence"/>
</dbReference>
<accession>A0A267ELR8</accession>
<name>A0A267ELR8_9PLAT</name>
<proteinExistence type="predicted"/>
<evidence type="ECO:0000256" key="2">
    <source>
        <dbReference type="ARBA" id="ARBA00022692"/>
    </source>
</evidence>
<keyword evidence="9" id="KW-1185">Reference proteome</keyword>
<sequence>MPDLPELALTSSSLTLSKCSQACSKLGFKYFGVQNARECWCGNSYGKYGSAGSDKCRSACSGSKEETCGGLWLNSIFKTGLASEFWHCSDILRSSIAQPLLKNYLHQYCRAIYTFFRLH</sequence>
<dbReference type="EMBL" id="NIVC01001993">
    <property type="protein sequence ID" value="PAA61837.1"/>
    <property type="molecule type" value="Genomic_DNA"/>
</dbReference>
<dbReference type="Pfam" id="PF01822">
    <property type="entry name" value="WSC"/>
    <property type="match status" value="1"/>
</dbReference>
<dbReference type="PANTHER" id="PTHR24269:SF16">
    <property type="entry name" value="PROTEIN SLG1"/>
    <property type="match status" value="1"/>
</dbReference>
<evidence type="ECO:0000256" key="5">
    <source>
        <dbReference type="ARBA" id="ARBA00023136"/>
    </source>
</evidence>
<dbReference type="PANTHER" id="PTHR24269">
    <property type="entry name" value="KREMEN PROTEIN"/>
    <property type="match status" value="1"/>
</dbReference>
<dbReference type="SMART" id="SM00321">
    <property type="entry name" value="WSC"/>
    <property type="match status" value="1"/>
</dbReference>
<keyword evidence="5" id="KW-0472">Membrane</keyword>
<comment type="caution">
    <text evidence="8">The sequence shown here is derived from an EMBL/GenBank/DDBJ whole genome shotgun (WGS) entry which is preliminary data.</text>
</comment>
<evidence type="ECO:0000256" key="1">
    <source>
        <dbReference type="ARBA" id="ARBA00004167"/>
    </source>
</evidence>
<dbReference type="PROSITE" id="PS51212">
    <property type="entry name" value="WSC"/>
    <property type="match status" value="1"/>
</dbReference>
<organism evidence="8 9">
    <name type="scientific">Macrostomum lignano</name>
    <dbReference type="NCBI Taxonomy" id="282301"/>
    <lineage>
        <taxon>Eukaryota</taxon>
        <taxon>Metazoa</taxon>
        <taxon>Spiralia</taxon>
        <taxon>Lophotrochozoa</taxon>
        <taxon>Platyhelminthes</taxon>
        <taxon>Rhabditophora</taxon>
        <taxon>Macrostomorpha</taxon>
        <taxon>Macrostomida</taxon>
        <taxon>Macrostomidae</taxon>
        <taxon>Macrostomum</taxon>
    </lineage>
</organism>
<evidence type="ECO:0000313" key="9">
    <source>
        <dbReference type="Proteomes" id="UP000215902"/>
    </source>
</evidence>
<dbReference type="OrthoDB" id="5985073at2759"/>
<evidence type="ECO:0000256" key="3">
    <source>
        <dbReference type="ARBA" id="ARBA00022729"/>
    </source>
</evidence>
<evidence type="ECO:0000256" key="6">
    <source>
        <dbReference type="ARBA" id="ARBA00023180"/>
    </source>
</evidence>
<feature type="domain" description="WSC" evidence="7">
    <location>
        <begin position="1"/>
        <end position="80"/>
    </location>
</feature>
<keyword evidence="3" id="KW-0732">Signal</keyword>
<reference evidence="8 9" key="1">
    <citation type="submission" date="2017-06" db="EMBL/GenBank/DDBJ databases">
        <title>A platform for efficient transgenesis in Macrostomum lignano, a flatworm model organism for stem cell research.</title>
        <authorList>
            <person name="Berezikov E."/>
        </authorList>
    </citation>
    <scope>NUCLEOTIDE SEQUENCE [LARGE SCALE GENOMIC DNA]</scope>
    <source>
        <strain evidence="8">DV1</strain>
        <tissue evidence="8">Whole organism</tissue>
    </source>
</reference>
<evidence type="ECO:0000313" key="8">
    <source>
        <dbReference type="EMBL" id="PAA61837.1"/>
    </source>
</evidence>